<dbReference type="OrthoDB" id="9774290at2"/>
<gene>
    <name evidence="5" type="ORF">DL346_25935</name>
</gene>
<dbReference type="InterPro" id="IPR018197">
    <property type="entry name" value="Glycerate_kinase_RE-like"/>
</dbReference>
<dbReference type="InterPro" id="IPR018193">
    <property type="entry name" value="Glyc_kinase_flavodox-like_fold"/>
</dbReference>
<protein>
    <submittedName>
        <fullName evidence="5">Glycerate kinase</fullName>
    </submittedName>
</protein>
<keyword evidence="6" id="KW-1185">Reference proteome</keyword>
<keyword evidence="3 4" id="KW-0418">Kinase</keyword>
<dbReference type="SUPFAM" id="SSF110738">
    <property type="entry name" value="Glycerate kinase I"/>
    <property type="match status" value="1"/>
</dbReference>
<evidence type="ECO:0000313" key="6">
    <source>
        <dbReference type="Proteomes" id="UP000249260"/>
    </source>
</evidence>
<dbReference type="RefSeq" id="WP_112885291.1">
    <property type="nucleotide sequence ID" value="NZ_QLUW01000006.1"/>
</dbReference>
<dbReference type="Gene3D" id="3.40.50.10350">
    <property type="entry name" value="Glycerate kinase, domain 1"/>
    <property type="match status" value="1"/>
</dbReference>
<evidence type="ECO:0000256" key="2">
    <source>
        <dbReference type="ARBA" id="ARBA00022679"/>
    </source>
</evidence>
<organism evidence="5 6">
    <name type="scientific">Paenibacillus montanisoli</name>
    <dbReference type="NCBI Taxonomy" id="2081970"/>
    <lineage>
        <taxon>Bacteria</taxon>
        <taxon>Bacillati</taxon>
        <taxon>Bacillota</taxon>
        <taxon>Bacilli</taxon>
        <taxon>Bacillales</taxon>
        <taxon>Paenibacillaceae</taxon>
        <taxon>Paenibacillus</taxon>
    </lineage>
</organism>
<dbReference type="Proteomes" id="UP000249260">
    <property type="component" value="Unassembled WGS sequence"/>
</dbReference>
<dbReference type="GO" id="GO:0031388">
    <property type="term" value="P:organic acid phosphorylation"/>
    <property type="evidence" value="ECO:0007669"/>
    <property type="project" value="UniProtKB-UniRule"/>
</dbReference>
<name>A0A328TT47_9BACL</name>
<sequence length="377" mass="38694">MRIVIAPDSFKGSATARELCAAIARGIRSVMPAAELLELPLADGGEGIMDNLVHATKGKRVEAQATDPLGRALTAAYGVLGDGETVVIEMAQASGLPLLKPEERHPMLTSSRGTGELMKHALDHGYRKYIIGLGGSATNDGGSGMLRALGLRLLDKQGQPLPEGGGALAMLAELDAAGLDPRLSASQITIASDVTNPLCGPLGASAVFGPQKGATPDMVAKLDEGLRTYGELIRAVRGIDVLTVPGGGAAGGMGAGLLGFMNAAMKPGIDVVMEALGFAAAAKEADYIITGEGKLDEQTLSGKVAAGVCRTAEPFGVPVIILCGMRALPAEELARLGKASAFSIVPGPCSLEEAMAKTLDWTEACTAQLFRLLQHSC</sequence>
<comment type="caution">
    <text evidence="5">The sequence shown here is derived from an EMBL/GenBank/DDBJ whole genome shotgun (WGS) entry which is preliminary data.</text>
</comment>
<dbReference type="NCBIfam" id="TIGR00045">
    <property type="entry name" value="glycerate kinase"/>
    <property type="match status" value="1"/>
</dbReference>
<comment type="similarity">
    <text evidence="1 4">Belongs to the glycerate kinase type-1 family.</text>
</comment>
<dbReference type="EMBL" id="QLUW01000006">
    <property type="protein sequence ID" value="RAP73708.1"/>
    <property type="molecule type" value="Genomic_DNA"/>
</dbReference>
<dbReference type="PANTHER" id="PTHR21599:SF0">
    <property type="entry name" value="GLYCERATE KINASE"/>
    <property type="match status" value="1"/>
</dbReference>
<dbReference type="PIRSF" id="PIRSF006078">
    <property type="entry name" value="GlxK"/>
    <property type="match status" value="1"/>
</dbReference>
<evidence type="ECO:0000256" key="1">
    <source>
        <dbReference type="ARBA" id="ARBA00006284"/>
    </source>
</evidence>
<evidence type="ECO:0000313" key="5">
    <source>
        <dbReference type="EMBL" id="RAP73708.1"/>
    </source>
</evidence>
<evidence type="ECO:0000256" key="3">
    <source>
        <dbReference type="ARBA" id="ARBA00022777"/>
    </source>
</evidence>
<accession>A0A328TT47</accession>
<dbReference type="GO" id="GO:0008887">
    <property type="term" value="F:glycerate kinase activity"/>
    <property type="evidence" value="ECO:0007669"/>
    <property type="project" value="UniProtKB-UniRule"/>
</dbReference>
<dbReference type="PANTHER" id="PTHR21599">
    <property type="entry name" value="GLYCERATE KINASE"/>
    <property type="match status" value="1"/>
</dbReference>
<dbReference type="Gene3D" id="3.90.1510.10">
    <property type="entry name" value="Glycerate kinase, domain 2"/>
    <property type="match status" value="1"/>
</dbReference>
<proteinExistence type="inferred from homology"/>
<dbReference type="InterPro" id="IPR036129">
    <property type="entry name" value="Glycerate_kinase_sf"/>
</dbReference>
<keyword evidence="2 4" id="KW-0808">Transferase</keyword>
<dbReference type="AlphaFoldDB" id="A0A328TT47"/>
<dbReference type="InterPro" id="IPR004381">
    <property type="entry name" value="Glycerate_kinase"/>
</dbReference>
<reference evidence="5 6" key="1">
    <citation type="submission" date="2018-06" db="EMBL/GenBank/DDBJ databases">
        <title>Paenibacillus montanisoli sp. nov., isolated from mountain area soil.</title>
        <authorList>
            <person name="Wu M."/>
        </authorList>
    </citation>
    <scope>NUCLEOTIDE SEQUENCE [LARGE SCALE GENOMIC DNA]</scope>
    <source>
        <strain evidence="5 6">RA17</strain>
    </source>
</reference>
<evidence type="ECO:0000256" key="4">
    <source>
        <dbReference type="PIRNR" id="PIRNR006078"/>
    </source>
</evidence>
<dbReference type="Pfam" id="PF02595">
    <property type="entry name" value="Gly_kinase"/>
    <property type="match status" value="1"/>
</dbReference>